<reference evidence="1 2" key="1">
    <citation type="submission" date="2024-10" db="EMBL/GenBank/DDBJ databases">
        <title>The Natural Products Discovery Center: Release of the First 8490 Sequenced Strains for Exploring Actinobacteria Biosynthetic Diversity.</title>
        <authorList>
            <person name="Kalkreuter E."/>
            <person name="Kautsar S.A."/>
            <person name="Yang D."/>
            <person name="Bader C.D."/>
            <person name="Teijaro C.N."/>
            <person name="Fluegel L."/>
            <person name="Davis C.M."/>
            <person name="Simpson J.R."/>
            <person name="Lauterbach L."/>
            <person name="Steele A.D."/>
            <person name="Gui C."/>
            <person name="Meng S."/>
            <person name="Li G."/>
            <person name="Viehrig K."/>
            <person name="Ye F."/>
            <person name="Su P."/>
            <person name="Kiefer A.F."/>
            <person name="Nichols A."/>
            <person name="Cepeda A.J."/>
            <person name="Yan W."/>
            <person name="Fan B."/>
            <person name="Jiang Y."/>
            <person name="Adhikari A."/>
            <person name="Zheng C.-J."/>
            <person name="Schuster L."/>
            <person name="Cowan T.M."/>
            <person name="Smanski M.J."/>
            <person name="Chevrette M.G."/>
            <person name="De Carvalho L.P.S."/>
            <person name="Shen B."/>
        </authorList>
    </citation>
    <scope>NUCLEOTIDE SEQUENCE [LARGE SCALE GENOMIC DNA]</scope>
    <source>
        <strain evidence="1 2">NPDC004045</strain>
    </source>
</reference>
<sequence>MALLLATLFLTLLSATVFLGSGRTGATGVHDRDADRLRTELAARR</sequence>
<organism evidence="1 2">
    <name type="scientific">Nocardia thailandica</name>
    <dbReference type="NCBI Taxonomy" id="257275"/>
    <lineage>
        <taxon>Bacteria</taxon>
        <taxon>Bacillati</taxon>
        <taxon>Actinomycetota</taxon>
        <taxon>Actinomycetes</taxon>
        <taxon>Mycobacteriales</taxon>
        <taxon>Nocardiaceae</taxon>
        <taxon>Nocardia</taxon>
    </lineage>
</organism>
<dbReference type="RefSeq" id="WP_387699220.1">
    <property type="nucleotide sequence ID" value="NZ_JBIAMX010000002.1"/>
</dbReference>
<keyword evidence="2" id="KW-1185">Reference proteome</keyword>
<name>A0ABW6PIQ3_9NOCA</name>
<proteinExistence type="predicted"/>
<dbReference type="EMBL" id="JBIAMX010000002">
    <property type="protein sequence ID" value="MFF0542243.1"/>
    <property type="molecule type" value="Genomic_DNA"/>
</dbReference>
<evidence type="ECO:0000313" key="1">
    <source>
        <dbReference type="EMBL" id="MFF0542243.1"/>
    </source>
</evidence>
<comment type="caution">
    <text evidence="1">The sequence shown here is derived from an EMBL/GenBank/DDBJ whole genome shotgun (WGS) entry which is preliminary data.</text>
</comment>
<dbReference type="Proteomes" id="UP001601444">
    <property type="component" value="Unassembled WGS sequence"/>
</dbReference>
<evidence type="ECO:0000313" key="2">
    <source>
        <dbReference type="Proteomes" id="UP001601444"/>
    </source>
</evidence>
<protein>
    <submittedName>
        <fullName evidence="1">Uncharacterized protein</fullName>
    </submittedName>
</protein>
<accession>A0ABW6PIQ3</accession>
<gene>
    <name evidence="1" type="ORF">ACFYTF_05345</name>
</gene>